<protein>
    <submittedName>
        <fullName evidence="4">Uncharacterized protein</fullName>
    </submittedName>
</protein>
<dbReference type="VEuPathDB" id="FungiDB:SeMB42_g03713"/>
<dbReference type="EMBL" id="QEAN01000137">
    <property type="protein sequence ID" value="TPX46369.1"/>
    <property type="molecule type" value="Genomic_DNA"/>
</dbReference>
<dbReference type="Proteomes" id="UP000317494">
    <property type="component" value="Unassembled WGS sequence"/>
</dbReference>
<dbReference type="GO" id="GO:0050660">
    <property type="term" value="F:flavin adenine dinucleotide binding"/>
    <property type="evidence" value="ECO:0007669"/>
    <property type="project" value="TreeGrafter"/>
</dbReference>
<dbReference type="STRING" id="286115.A0A507D4D7"/>
<dbReference type="PANTHER" id="PTHR43735">
    <property type="entry name" value="APOPTOSIS-INDUCING FACTOR 1"/>
    <property type="match status" value="1"/>
</dbReference>
<dbReference type="GO" id="GO:0004174">
    <property type="term" value="F:electron-transferring-flavoprotein dehydrogenase activity"/>
    <property type="evidence" value="ECO:0007669"/>
    <property type="project" value="TreeGrafter"/>
</dbReference>
<accession>A0A507D4D7</accession>
<proteinExistence type="predicted"/>
<organism evidence="4 5">
    <name type="scientific">Synchytrium endobioticum</name>
    <dbReference type="NCBI Taxonomy" id="286115"/>
    <lineage>
        <taxon>Eukaryota</taxon>
        <taxon>Fungi</taxon>
        <taxon>Fungi incertae sedis</taxon>
        <taxon>Chytridiomycota</taxon>
        <taxon>Chytridiomycota incertae sedis</taxon>
        <taxon>Chytridiomycetes</taxon>
        <taxon>Synchytriales</taxon>
        <taxon>Synchytriaceae</taxon>
        <taxon>Synchytrium</taxon>
    </lineage>
</organism>
<evidence type="ECO:0000313" key="4">
    <source>
        <dbReference type="EMBL" id="TPX46369.1"/>
    </source>
</evidence>
<dbReference type="AlphaFoldDB" id="A0A507D4D7"/>
<evidence type="ECO:0000256" key="1">
    <source>
        <dbReference type="ARBA" id="ARBA00022630"/>
    </source>
</evidence>
<gene>
    <name evidence="4" type="ORF">SeMB42_g03713</name>
</gene>
<keyword evidence="2" id="KW-0274">FAD</keyword>
<keyword evidence="3" id="KW-0560">Oxidoreductase</keyword>
<keyword evidence="5" id="KW-1185">Reference proteome</keyword>
<comment type="caution">
    <text evidence="4">The sequence shown here is derived from an EMBL/GenBank/DDBJ whole genome shotgun (WGS) entry which is preliminary data.</text>
</comment>
<dbReference type="PANTHER" id="PTHR43735:SF3">
    <property type="entry name" value="FERROPTOSIS SUPPRESSOR PROTEIN 1"/>
    <property type="match status" value="1"/>
</dbReference>
<name>A0A507D4D7_9FUNG</name>
<dbReference type="GO" id="GO:0005737">
    <property type="term" value="C:cytoplasm"/>
    <property type="evidence" value="ECO:0007669"/>
    <property type="project" value="TreeGrafter"/>
</dbReference>
<sequence length="256" mass="27671">MDAAMVKTGRHFLSYLDHLVANSPKDYTKLIHNVMANAATDPKHAFHAQRTPQRAKRVNISFAFCVKSIHGPELRGDCLWCYASRDASTHYAKRLSANSVGESPLPSLSSSWLSPSLPSALPPISAFVSLLVLHDLDQLYHAVAGLGERGDEGVGCLRLQGDIADVKGSKVGWVTSLQAPVVAKNLHALINNKKPTAAYKGQPMEMMSITLGKDEGATLTPIGVLGSWATRAMKSKQLFLPATYQSVNAKVPEGLW</sequence>
<keyword evidence="1" id="KW-0285">Flavoprotein</keyword>
<evidence type="ECO:0000313" key="5">
    <source>
        <dbReference type="Proteomes" id="UP000317494"/>
    </source>
</evidence>
<evidence type="ECO:0000256" key="2">
    <source>
        <dbReference type="ARBA" id="ARBA00022827"/>
    </source>
</evidence>
<evidence type="ECO:0000256" key="3">
    <source>
        <dbReference type="ARBA" id="ARBA00023002"/>
    </source>
</evidence>
<reference evidence="4 5" key="1">
    <citation type="journal article" date="2019" name="Sci. Rep.">
        <title>Comparative genomics of chytrid fungi reveal insights into the obligate biotrophic and pathogenic lifestyle of Synchytrium endobioticum.</title>
        <authorList>
            <person name="van de Vossenberg B.T.L.H."/>
            <person name="Warris S."/>
            <person name="Nguyen H.D.T."/>
            <person name="van Gent-Pelzer M.P.E."/>
            <person name="Joly D.L."/>
            <person name="van de Geest H.C."/>
            <person name="Bonants P.J.M."/>
            <person name="Smith D.S."/>
            <person name="Levesque C.A."/>
            <person name="van der Lee T.A.J."/>
        </authorList>
    </citation>
    <scope>NUCLEOTIDE SEQUENCE [LARGE SCALE GENOMIC DNA]</scope>
    <source>
        <strain evidence="4 5">MB42</strain>
    </source>
</reference>